<protein>
    <submittedName>
        <fullName evidence="2">Uncharacterized protein</fullName>
    </submittedName>
</protein>
<name>A0AAN6UA28_9PEZI</name>
<comment type="caution">
    <text evidence="2">The sequence shown here is derived from an EMBL/GenBank/DDBJ whole genome shotgun (WGS) entry which is preliminary data.</text>
</comment>
<dbReference type="AlphaFoldDB" id="A0AAN6UA28"/>
<dbReference type="EMBL" id="MU853223">
    <property type="protein sequence ID" value="KAK4129019.1"/>
    <property type="molecule type" value="Genomic_DNA"/>
</dbReference>
<dbReference type="GeneID" id="87824448"/>
<reference evidence="2" key="1">
    <citation type="journal article" date="2023" name="Mol. Phylogenet. Evol.">
        <title>Genome-scale phylogeny and comparative genomics of the fungal order Sordariales.</title>
        <authorList>
            <person name="Hensen N."/>
            <person name="Bonometti L."/>
            <person name="Westerberg I."/>
            <person name="Brannstrom I.O."/>
            <person name="Guillou S."/>
            <person name="Cros-Aarteil S."/>
            <person name="Calhoun S."/>
            <person name="Haridas S."/>
            <person name="Kuo A."/>
            <person name="Mondo S."/>
            <person name="Pangilinan J."/>
            <person name="Riley R."/>
            <person name="LaButti K."/>
            <person name="Andreopoulos B."/>
            <person name="Lipzen A."/>
            <person name="Chen C."/>
            <person name="Yan M."/>
            <person name="Daum C."/>
            <person name="Ng V."/>
            <person name="Clum A."/>
            <person name="Steindorff A."/>
            <person name="Ohm R.A."/>
            <person name="Martin F."/>
            <person name="Silar P."/>
            <person name="Natvig D.O."/>
            <person name="Lalanne C."/>
            <person name="Gautier V."/>
            <person name="Ament-Velasquez S.L."/>
            <person name="Kruys A."/>
            <person name="Hutchinson M.I."/>
            <person name="Powell A.J."/>
            <person name="Barry K."/>
            <person name="Miller A.N."/>
            <person name="Grigoriev I.V."/>
            <person name="Debuchy R."/>
            <person name="Gladieux P."/>
            <person name="Hiltunen Thoren M."/>
            <person name="Johannesson H."/>
        </authorList>
    </citation>
    <scope>NUCLEOTIDE SEQUENCE</scope>
    <source>
        <strain evidence="2">CBS 731.68</strain>
    </source>
</reference>
<gene>
    <name evidence="2" type="ORF">N657DRAFT_50111</name>
</gene>
<keyword evidence="3" id="KW-1185">Reference proteome</keyword>
<feature type="region of interest" description="Disordered" evidence="1">
    <location>
        <begin position="36"/>
        <end position="55"/>
    </location>
</feature>
<dbReference type="Proteomes" id="UP001302602">
    <property type="component" value="Unassembled WGS sequence"/>
</dbReference>
<evidence type="ECO:0000313" key="3">
    <source>
        <dbReference type="Proteomes" id="UP001302602"/>
    </source>
</evidence>
<organism evidence="2 3">
    <name type="scientific">Parathielavia appendiculata</name>
    <dbReference type="NCBI Taxonomy" id="2587402"/>
    <lineage>
        <taxon>Eukaryota</taxon>
        <taxon>Fungi</taxon>
        <taxon>Dikarya</taxon>
        <taxon>Ascomycota</taxon>
        <taxon>Pezizomycotina</taxon>
        <taxon>Sordariomycetes</taxon>
        <taxon>Sordariomycetidae</taxon>
        <taxon>Sordariales</taxon>
        <taxon>Chaetomiaceae</taxon>
        <taxon>Parathielavia</taxon>
    </lineage>
</organism>
<evidence type="ECO:0000313" key="2">
    <source>
        <dbReference type="EMBL" id="KAK4129019.1"/>
    </source>
</evidence>
<feature type="compositionally biased region" description="Acidic residues" evidence="1">
    <location>
        <begin position="274"/>
        <end position="286"/>
    </location>
</feature>
<dbReference type="RefSeq" id="XP_062652790.1">
    <property type="nucleotide sequence ID" value="XM_062787678.1"/>
</dbReference>
<feature type="region of interest" description="Disordered" evidence="1">
    <location>
        <begin position="119"/>
        <end position="139"/>
    </location>
</feature>
<feature type="compositionally biased region" description="Polar residues" evidence="1">
    <location>
        <begin position="45"/>
        <end position="55"/>
    </location>
</feature>
<evidence type="ECO:0000256" key="1">
    <source>
        <dbReference type="SAM" id="MobiDB-lite"/>
    </source>
</evidence>
<feature type="compositionally biased region" description="Low complexity" evidence="1">
    <location>
        <begin position="205"/>
        <end position="216"/>
    </location>
</feature>
<reference evidence="2" key="2">
    <citation type="submission" date="2023-05" db="EMBL/GenBank/DDBJ databases">
        <authorList>
            <consortium name="Lawrence Berkeley National Laboratory"/>
            <person name="Steindorff A."/>
            <person name="Hensen N."/>
            <person name="Bonometti L."/>
            <person name="Westerberg I."/>
            <person name="Brannstrom I.O."/>
            <person name="Guillou S."/>
            <person name="Cros-Aarteil S."/>
            <person name="Calhoun S."/>
            <person name="Haridas S."/>
            <person name="Kuo A."/>
            <person name="Mondo S."/>
            <person name="Pangilinan J."/>
            <person name="Riley R."/>
            <person name="Labutti K."/>
            <person name="Andreopoulos B."/>
            <person name="Lipzen A."/>
            <person name="Chen C."/>
            <person name="Yanf M."/>
            <person name="Daum C."/>
            <person name="Ng V."/>
            <person name="Clum A."/>
            <person name="Ohm R."/>
            <person name="Martin F."/>
            <person name="Silar P."/>
            <person name="Natvig D."/>
            <person name="Lalanne C."/>
            <person name="Gautier V."/>
            <person name="Ament-Velasquez S.L."/>
            <person name="Kruys A."/>
            <person name="Hutchinson M.I."/>
            <person name="Powell A.J."/>
            <person name="Barry K."/>
            <person name="Miller A.N."/>
            <person name="Grigoriev I.V."/>
            <person name="Debuchy R."/>
            <person name="Gladieux P."/>
            <person name="Thoren M.H."/>
            <person name="Johannesson H."/>
        </authorList>
    </citation>
    <scope>NUCLEOTIDE SEQUENCE</scope>
    <source>
        <strain evidence="2">CBS 731.68</strain>
    </source>
</reference>
<proteinExistence type="predicted"/>
<sequence>MIRGVAKKAAGGGGAVPASNIFAQFMRITPGREAAQSAGVAPLQLTDSSAPETSHQAAVQDTQNLQSELLGPTRNTVPSVVTSFGRETARSVFVANPNWKGGARGVRDILAFAPTQRGRLVRPPTSQDQKSSRAVRGSVRTRDDLTFAIPSSRAATGSIPAREDFRLAIPPIRGMNSRKHLRSQPNSSTIRQEESEEPALKRARPPAVSPLAVPAPTRDRQKRIAAREQRKRNGVIWDSLVAPMDGVEEGGGPATQPDPLPVESTARADLPFIVEEEEEEEEEEEL</sequence>
<feature type="region of interest" description="Disordered" evidence="1">
    <location>
        <begin position="171"/>
        <end position="286"/>
    </location>
</feature>
<accession>A0AAN6UA28</accession>
<feature type="compositionally biased region" description="Basic residues" evidence="1">
    <location>
        <begin position="220"/>
        <end position="233"/>
    </location>
</feature>